<feature type="coiled-coil region" evidence="1">
    <location>
        <begin position="44"/>
        <end position="102"/>
    </location>
</feature>
<reference evidence="3" key="1">
    <citation type="journal article" date="2012" name="Science">
        <title>Fermentation, hydrogen, and sulfur metabolism in multiple uncultivated bacterial phyla.</title>
        <authorList>
            <person name="Wrighton K.C."/>
            <person name="Thomas B.C."/>
            <person name="Sharon I."/>
            <person name="Miller C.S."/>
            <person name="Castelle C.J."/>
            <person name="VerBerkmoes N.C."/>
            <person name="Wilkins M.J."/>
            <person name="Hettich R.L."/>
            <person name="Lipton M.S."/>
            <person name="Williams K.H."/>
            <person name="Long P.E."/>
            <person name="Banfield J.F."/>
        </authorList>
    </citation>
    <scope>NUCLEOTIDE SEQUENCE [LARGE SCALE GENOMIC DNA]</scope>
</reference>
<proteinExistence type="predicted"/>
<feature type="compositionally biased region" description="Basic and acidic residues" evidence="2">
    <location>
        <begin position="292"/>
        <end position="334"/>
    </location>
</feature>
<evidence type="ECO:0000313" key="3">
    <source>
        <dbReference type="EMBL" id="EKE30371.1"/>
    </source>
</evidence>
<keyword evidence="1" id="KW-0175">Coiled coil</keyword>
<evidence type="ECO:0000256" key="1">
    <source>
        <dbReference type="SAM" id="Coils"/>
    </source>
</evidence>
<gene>
    <name evidence="3" type="ORF">ACD_2C00001G0021</name>
</gene>
<accession>K2FGU6</accession>
<name>K2FGU6_9BACT</name>
<protein>
    <submittedName>
        <fullName evidence="3">Uncharacterized protein</fullName>
    </submittedName>
</protein>
<dbReference type="EMBL" id="AMFJ01000001">
    <property type="protein sequence ID" value="EKE30371.1"/>
    <property type="molecule type" value="Genomic_DNA"/>
</dbReference>
<sequence length="548" mass="64240">MSERNHEVHHYNSGRIAPSNITEKNAREYLEQNLWGLNIPKDKMDNLVRELQQVLRNKKMDKKRIQNEWRKSLEKLRVEADMQRLRNVLERCESNFNELNKASKEAWLTDKVFDLFTWGKVSKTLLESYNNSKNMFIEHYSRYVGLLRSGKIKLTKSQKSELEAIMKKWVIVLQTKLESPTLIGSVKNQFKNTWKQIRWLAEKAGKKMDKKEKHTVVIEYKDSDVAKEIRYANWDLELVFANWIRQIFYNSWTWSAESMIVYADKSTSVRYRSWKAKDVSFDAKGKAKIESYRKSEESVSHNDNAAEKTEKQDSKKQKSDKLASQKSENDKMKPEPIASNHVDIPSTFSSTIDRKHFFDSLFSSVDSSRHMSVKLPNGFTFELKKTAWSEAYTVEYGWANGIKHEWLSRKEVRKSLSFAQYANSVGLWFLIPHSREILSKVNSNGKWNKINDRDWMDLDEKMLLLSIIGPKLIPGYIHSVDLRFNENQFTNVSLSWSDISRKSSKLSKHVWWFSNVEMLAKALYPKNGWKEFDSVEFLGSLSKSESIA</sequence>
<organism evidence="3">
    <name type="scientific">uncultured bacterium</name>
    <name type="common">gcode 4</name>
    <dbReference type="NCBI Taxonomy" id="1234023"/>
    <lineage>
        <taxon>Bacteria</taxon>
        <taxon>environmental samples</taxon>
    </lineage>
</organism>
<evidence type="ECO:0000256" key="2">
    <source>
        <dbReference type="SAM" id="MobiDB-lite"/>
    </source>
</evidence>
<feature type="region of interest" description="Disordered" evidence="2">
    <location>
        <begin position="292"/>
        <end position="344"/>
    </location>
</feature>
<dbReference type="AlphaFoldDB" id="K2FGU6"/>
<comment type="caution">
    <text evidence="3">The sequence shown here is derived from an EMBL/GenBank/DDBJ whole genome shotgun (WGS) entry which is preliminary data.</text>
</comment>